<dbReference type="InterPro" id="IPR013785">
    <property type="entry name" value="Aldolase_TIM"/>
</dbReference>
<dbReference type="Proteomes" id="UP000256328">
    <property type="component" value="Unassembled WGS sequence"/>
</dbReference>
<dbReference type="Gene3D" id="3.20.20.70">
    <property type="entry name" value="Aldolase class I"/>
    <property type="match status" value="1"/>
</dbReference>
<evidence type="ECO:0000256" key="1">
    <source>
        <dbReference type="ARBA" id="ARBA00005979"/>
    </source>
</evidence>
<name>A0A3D8QTV6_9HELO</name>
<keyword evidence="4" id="KW-0560">Oxidoreductase</keyword>
<reference evidence="6 7" key="1">
    <citation type="journal article" date="2018" name="IMA Fungus">
        <title>IMA Genome-F 9: Draft genome sequence of Annulohypoxylon stygium, Aspergillus mulundensis, Berkeleyomyces basicola (syn. Thielaviopsis basicola), Ceratocystis smalleyi, two Cercospora beticola strains, Coleophoma cylindrospora, Fusarium fracticaudum, Phialophora cf. hyalina, and Morchella septimelata.</title>
        <authorList>
            <person name="Wingfield B.D."/>
            <person name="Bills G.F."/>
            <person name="Dong Y."/>
            <person name="Huang W."/>
            <person name="Nel W.J."/>
            <person name="Swalarsk-Parry B.S."/>
            <person name="Vaghefi N."/>
            <person name="Wilken P.M."/>
            <person name="An Z."/>
            <person name="de Beer Z.W."/>
            <person name="De Vos L."/>
            <person name="Chen L."/>
            <person name="Duong T.A."/>
            <person name="Gao Y."/>
            <person name="Hammerbacher A."/>
            <person name="Kikkert J.R."/>
            <person name="Li Y."/>
            <person name="Li H."/>
            <person name="Li K."/>
            <person name="Li Q."/>
            <person name="Liu X."/>
            <person name="Ma X."/>
            <person name="Naidoo K."/>
            <person name="Pethybridge S.J."/>
            <person name="Sun J."/>
            <person name="Steenkamp E.T."/>
            <person name="van der Nest M.A."/>
            <person name="van Wyk S."/>
            <person name="Wingfield M.J."/>
            <person name="Xiong C."/>
            <person name="Yue Q."/>
            <person name="Zhang X."/>
        </authorList>
    </citation>
    <scope>NUCLEOTIDE SEQUENCE [LARGE SCALE GENOMIC DNA]</scope>
    <source>
        <strain evidence="6 7">BP5796</strain>
    </source>
</reference>
<keyword evidence="3" id="KW-0288">FMN</keyword>
<dbReference type="PANTHER" id="PTHR43656:SF2">
    <property type="entry name" value="BINDING OXIDOREDUCTASE, PUTATIVE (AFU_ORTHOLOGUE AFUA_2G08260)-RELATED"/>
    <property type="match status" value="1"/>
</dbReference>
<dbReference type="InterPro" id="IPR051799">
    <property type="entry name" value="NADH_flavin_oxidoreductase"/>
</dbReference>
<dbReference type="GO" id="GO:0010181">
    <property type="term" value="F:FMN binding"/>
    <property type="evidence" value="ECO:0007669"/>
    <property type="project" value="InterPro"/>
</dbReference>
<organism evidence="6 7">
    <name type="scientific">Coleophoma crateriformis</name>
    <dbReference type="NCBI Taxonomy" id="565419"/>
    <lineage>
        <taxon>Eukaryota</taxon>
        <taxon>Fungi</taxon>
        <taxon>Dikarya</taxon>
        <taxon>Ascomycota</taxon>
        <taxon>Pezizomycotina</taxon>
        <taxon>Leotiomycetes</taxon>
        <taxon>Helotiales</taxon>
        <taxon>Dermateaceae</taxon>
        <taxon>Coleophoma</taxon>
    </lineage>
</organism>
<evidence type="ECO:0000256" key="4">
    <source>
        <dbReference type="ARBA" id="ARBA00023002"/>
    </source>
</evidence>
<dbReference type="CDD" id="cd04733">
    <property type="entry name" value="OYE_like_2_FMN"/>
    <property type="match status" value="1"/>
</dbReference>
<dbReference type="SUPFAM" id="SSF51395">
    <property type="entry name" value="FMN-linked oxidoreductases"/>
    <property type="match status" value="1"/>
</dbReference>
<dbReference type="GO" id="GO:0016491">
    <property type="term" value="F:oxidoreductase activity"/>
    <property type="evidence" value="ECO:0007669"/>
    <property type="project" value="UniProtKB-KW"/>
</dbReference>
<dbReference type="AlphaFoldDB" id="A0A3D8QTV6"/>
<dbReference type="EMBL" id="PDLN01000015">
    <property type="protein sequence ID" value="RDW65202.1"/>
    <property type="molecule type" value="Genomic_DNA"/>
</dbReference>
<evidence type="ECO:0000256" key="3">
    <source>
        <dbReference type="ARBA" id="ARBA00022643"/>
    </source>
</evidence>
<accession>A0A3D8QTV6</accession>
<dbReference type="PANTHER" id="PTHR43656">
    <property type="entry name" value="BINDING OXIDOREDUCTASE, PUTATIVE (AFU_ORTHOLOGUE AFUA_2G08260)-RELATED"/>
    <property type="match status" value="1"/>
</dbReference>
<evidence type="ECO:0000256" key="2">
    <source>
        <dbReference type="ARBA" id="ARBA00022630"/>
    </source>
</evidence>
<dbReference type="InterPro" id="IPR001155">
    <property type="entry name" value="OxRdtase_FMN_N"/>
</dbReference>
<proteinExistence type="inferred from homology"/>
<dbReference type="OrthoDB" id="1663137at2759"/>
<evidence type="ECO:0000259" key="5">
    <source>
        <dbReference type="Pfam" id="PF00724"/>
    </source>
</evidence>
<protein>
    <recommendedName>
        <fullName evidence="5">NADH:flavin oxidoreductase/NADH oxidase N-terminal domain-containing protein</fullName>
    </recommendedName>
</protein>
<evidence type="ECO:0000313" key="7">
    <source>
        <dbReference type="Proteomes" id="UP000256328"/>
    </source>
</evidence>
<dbReference type="Pfam" id="PF00724">
    <property type="entry name" value="Oxidored_FMN"/>
    <property type="match status" value="1"/>
</dbReference>
<evidence type="ECO:0000313" key="6">
    <source>
        <dbReference type="EMBL" id="RDW65202.1"/>
    </source>
</evidence>
<keyword evidence="2" id="KW-0285">Flavoprotein</keyword>
<gene>
    <name evidence="6" type="ORF">BP5796_09894</name>
</gene>
<feature type="domain" description="NADH:flavin oxidoreductase/NADH oxidase N-terminal" evidence="5">
    <location>
        <begin position="8"/>
        <end position="356"/>
    </location>
</feature>
<keyword evidence="7" id="KW-1185">Reference proteome</keyword>
<comment type="caution">
    <text evidence="6">The sequence shown here is derived from an EMBL/GenBank/DDBJ whole genome shotgun (WGS) entry which is preliminary data.</text>
</comment>
<comment type="similarity">
    <text evidence="1">Belongs to the NADH:flavin oxidoreductase/NADH oxidase family.</text>
</comment>
<sequence length="408" mass="43888">MATPTIASPLTLTNGVIIPNRLAKAAMAENLAPKSNVPDENFKRVYKTWAAGGWGIVMTGNVQVDPAHLGGPQDLSVDKSRLSDPTYLKAWQEWADACKGSTTIVQINHPGRQTPMGAGNRGMFAKAVAPSAIPLNFGDSIIAQLMRALLFGTPRALATEEVEVVIEQFIAAGKLSYDSGFQGVELHGAHGYLLAQFMSSGTNKRTDAFGGSASKRVEIVVRIINGIREKTSPDFIIGLKLNSVDQATSGDSNKDFIEQVRRIVDAGIDFLEISGGTYESPTMSTGLVEKSARTKAREAYFLEFAQLIRTNVPKVPLMVTGGFRTLAGIEAAIASKDTDMVGIGRPACLEGKLPKEILLNSNVATKEEVVLQAPKHELNWFMKKVPIKAIGAGAESMWYSTKLQLLGL</sequence>